<name>A0ABP0PR03_9DINO</name>
<evidence type="ECO:0008006" key="3">
    <source>
        <dbReference type="Google" id="ProtNLM"/>
    </source>
</evidence>
<evidence type="ECO:0000313" key="2">
    <source>
        <dbReference type="Proteomes" id="UP001642484"/>
    </source>
</evidence>
<organism evidence="1 2">
    <name type="scientific">Durusdinium trenchii</name>
    <dbReference type="NCBI Taxonomy" id="1381693"/>
    <lineage>
        <taxon>Eukaryota</taxon>
        <taxon>Sar</taxon>
        <taxon>Alveolata</taxon>
        <taxon>Dinophyceae</taxon>
        <taxon>Suessiales</taxon>
        <taxon>Symbiodiniaceae</taxon>
        <taxon>Durusdinium</taxon>
    </lineage>
</organism>
<evidence type="ECO:0000313" key="1">
    <source>
        <dbReference type="EMBL" id="CAK9078018.1"/>
    </source>
</evidence>
<sequence>CQHSIQEHLHRSSRGCGVSVDLTPGCRRCSYFDSARISSLDRCEQWVLALVWLDLAKARHQADEATLNASLKALATATRWEQLLQLFWDESQTKLWHNLDSFQTALLACYRAGAAEAWGLCLQLLDTMWEQQLHPSASEYACVARACGRGSQWLKALHLRGLELLEQSRPSMSNAMTWASEVSLTGKCDIPLIIHLEI</sequence>
<dbReference type="InterPro" id="IPR011990">
    <property type="entry name" value="TPR-like_helical_dom_sf"/>
</dbReference>
<keyword evidence="2" id="KW-1185">Reference proteome</keyword>
<feature type="non-terminal residue" evidence="1">
    <location>
        <position position="1"/>
    </location>
</feature>
<dbReference type="EMBL" id="CAXAMN010023486">
    <property type="protein sequence ID" value="CAK9078018.1"/>
    <property type="molecule type" value="Genomic_DNA"/>
</dbReference>
<gene>
    <name evidence="1" type="ORF">CCMP2556_LOCUS38441</name>
</gene>
<dbReference type="Gene3D" id="1.25.40.10">
    <property type="entry name" value="Tetratricopeptide repeat domain"/>
    <property type="match status" value="1"/>
</dbReference>
<accession>A0ABP0PR03</accession>
<reference evidence="1 2" key="1">
    <citation type="submission" date="2024-02" db="EMBL/GenBank/DDBJ databases">
        <authorList>
            <person name="Chen Y."/>
            <person name="Shah S."/>
            <person name="Dougan E. K."/>
            <person name="Thang M."/>
            <person name="Chan C."/>
        </authorList>
    </citation>
    <scope>NUCLEOTIDE SEQUENCE [LARGE SCALE GENOMIC DNA]</scope>
</reference>
<proteinExistence type="predicted"/>
<dbReference type="Proteomes" id="UP001642484">
    <property type="component" value="Unassembled WGS sequence"/>
</dbReference>
<protein>
    <recommendedName>
        <fullName evidence="3">Nuclear pore complex protein Nup85</fullName>
    </recommendedName>
</protein>
<comment type="caution">
    <text evidence="1">The sequence shown here is derived from an EMBL/GenBank/DDBJ whole genome shotgun (WGS) entry which is preliminary data.</text>
</comment>